<reference evidence="2 3" key="1">
    <citation type="submission" date="2015-12" db="EMBL/GenBank/DDBJ databases">
        <title>Draft genome sequence of the thermoanaerobe Thermotalea metallivorans, an isolate from the runoff channel of the Great Artesian Basin, Australia.</title>
        <authorList>
            <person name="Patel B.K."/>
        </authorList>
    </citation>
    <scope>NUCLEOTIDE SEQUENCE [LARGE SCALE GENOMIC DNA]</scope>
    <source>
        <strain evidence="2 3">B2-1</strain>
    </source>
</reference>
<sequence>MFINKYGLNHVVDMDLSKCFDRLDHELILEGVNRKISDGSILKLIKKFLTTGVIKEGVWEETDLGSPQGGVISPLLTNIYLDRFDQEMKNRGIRIVRYADDILLFARTYQEAKKYQQIAIEFLEKELKLVVNREKTHLTDNENGVTYLGFVIYSKHVTISPKKLKSFKEKIREMTPRNHGMNVEKMVKLLNPVLRGWANYFRIANCKGIFKELIGWIRRRLRMKKMKEWKTWKALHKMLRRRGYKGTFEKISMTTWKNSANPLISMALPNSWFDELGLINLEKYNVGILYHYRE</sequence>
<dbReference type="PATRIC" id="fig|520762.4.peg.2775"/>
<accession>A0A140L0V4</accession>
<dbReference type="Proteomes" id="UP000070456">
    <property type="component" value="Unassembled WGS sequence"/>
</dbReference>
<comment type="caution">
    <text evidence="2">The sequence shown here is derived from an EMBL/GenBank/DDBJ whole genome shotgun (WGS) entry which is preliminary data.</text>
</comment>
<dbReference type="InterPro" id="IPR043128">
    <property type="entry name" value="Rev_trsase/Diguanyl_cyclase"/>
</dbReference>
<organism evidence="2 3">
    <name type="scientific">Thermotalea metallivorans</name>
    <dbReference type="NCBI Taxonomy" id="520762"/>
    <lineage>
        <taxon>Bacteria</taxon>
        <taxon>Bacillati</taxon>
        <taxon>Bacillota</taxon>
        <taxon>Clostridia</taxon>
        <taxon>Peptostreptococcales</taxon>
        <taxon>Thermotaleaceae</taxon>
        <taxon>Thermotalea</taxon>
    </lineage>
</organism>
<dbReference type="PANTHER" id="PTHR34047">
    <property type="entry name" value="NUCLEAR INTRON MATURASE 1, MITOCHONDRIAL-RELATED"/>
    <property type="match status" value="1"/>
</dbReference>
<dbReference type="Pfam" id="PF00078">
    <property type="entry name" value="RVT_1"/>
    <property type="match status" value="1"/>
</dbReference>
<dbReference type="InterPro" id="IPR000477">
    <property type="entry name" value="RT_dom"/>
</dbReference>
<dbReference type="CDD" id="cd01651">
    <property type="entry name" value="RT_G2_intron"/>
    <property type="match status" value="1"/>
</dbReference>
<dbReference type="EMBL" id="LOEE01000061">
    <property type="protein sequence ID" value="KXG74179.1"/>
    <property type="molecule type" value="Genomic_DNA"/>
</dbReference>
<feature type="domain" description="Reverse transcriptase" evidence="1">
    <location>
        <begin position="1"/>
        <end position="152"/>
    </location>
</feature>
<gene>
    <name evidence="2" type="primary">ltrA_3</name>
    <name evidence="2" type="ORF">AN619_24970</name>
</gene>
<proteinExistence type="predicted"/>
<dbReference type="PANTHER" id="PTHR34047:SF8">
    <property type="entry name" value="PROTEIN YKFC"/>
    <property type="match status" value="1"/>
</dbReference>
<dbReference type="SUPFAM" id="SSF56672">
    <property type="entry name" value="DNA/RNA polymerases"/>
    <property type="match status" value="1"/>
</dbReference>
<evidence type="ECO:0000259" key="1">
    <source>
        <dbReference type="PROSITE" id="PS50878"/>
    </source>
</evidence>
<dbReference type="Gene3D" id="3.30.70.270">
    <property type="match status" value="1"/>
</dbReference>
<name>A0A140L0V4_9FIRM</name>
<evidence type="ECO:0000313" key="3">
    <source>
        <dbReference type="Proteomes" id="UP000070456"/>
    </source>
</evidence>
<dbReference type="Pfam" id="PF08388">
    <property type="entry name" value="GIIM"/>
    <property type="match status" value="1"/>
</dbReference>
<keyword evidence="3" id="KW-1185">Reference proteome</keyword>
<protein>
    <submittedName>
        <fullName evidence="2">Group II intron-encoded protein LtrA</fullName>
    </submittedName>
</protein>
<dbReference type="STRING" id="520762.AN619_24970"/>
<dbReference type="InterPro" id="IPR043502">
    <property type="entry name" value="DNA/RNA_pol_sf"/>
</dbReference>
<evidence type="ECO:0000313" key="2">
    <source>
        <dbReference type="EMBL" id="KXG74179.1"/>
    </source>
</evidence>
<dbReference type="InterPro" id="IPR051083">
    <property type="entry name" value="GrpII_Intron_Splice-Mob/Def"/>
</dbReference>
<dbReference type="AlphaFoldDB" id="A0A140L0V4"/>
<dbReference type="InterPro" id="IPR013597">
    <property type="entry name" value="Mat_intron_G2"/>
</dbReference>
<dbReference type="PROSITE" id="PS50878">
    <property type="entry name" value="RT_POL"/>
    <property type="match status" value="1"/>
</dbReference>